<evidence type="ECO:0000313" key="5">
    <source>
        <dbReference type="Proteomes" id="UP001138751"/>
    </source>
</evidence>
<reference evidence="4" key="1">
    <citation type="submission" date="2020-01" db="EMBL/GenBank/DDBJ databases">
        <authorList>
            <person name="Rat A."/>
        </authorList>
    </citation>
    <scope>NUCLEOTIDE SEQUENCE</scope>
    <source>
        <strain evidence="4">LMG 31231</strain>
    </source>
</reference>
<sequence length="255" mass="28425">MAAGTPRVGIFVIGAQKAGTTSLYGYLRQHPGLAAARVKETHFFDDESLDWADPPYDRLHAWFDPAPAATQYFEATPITIFWPPALARIRRYNPAARLILLLRDPIERAYSHWAMEYRRGAEALPFAEAIRAGRYRLPPHAPLAPAWREFSYVERGLYADQVRRALALFPQRQLLCLDTAALRADHAGSLARISDFLGLPPFPPLAPRLDHSAPPGPGLTPADTAWLREIFAPDVRALAALTGLQLDDWLTLRSA</sequence>
<comment type="caution">
    <text evidence="4">The sequence shown here is derived from an EMBL/GenBank/DDBJ whole genome shotgun (WGS) entry which is preliminary data.</text>
</comment>
<dbReference type="InterPro" id="IPR037359">
    <property type="entry name" value="NST/OST"/>
</dbReference>
<dbReference type="PANTHER" id="PTHR10605:SF56">
    <property type="entry name" value="BIFUNCTIONAL HEPARAN SULFATE N-DEACETYLASE_N-SULFOTRANSFERASE"/>
    <property type="match status" value="1"/>
</dbReference>
<dbReference type="InterPro" id="IPR000863">
    <property type="entry name" value="Sulfotransferase_dom"/>
</dbReference>
<dbReference type="AlphaFoldDB" id="A0A9X9X349"/>
<keyword evidence="5" id="KW-1185">Reference proteome</keyword>
<dbReference type="Gene3D" id="3.40.50.300">
    <property type="entry name" value="P-loop containing nucleotide triphosphate hydrolases"/>
    <property type="match status" value="1"/>
</dbReference>
<protein>
    <submittedName>
        <fullName evidence="4">Sulfotransferase domain-containing protein</fullName>
    </submittedName>
</protein>
<gene>
    <name evidence="4" type="ORF">GXW76_21835</name>
</gene>
<keyword evidence="1" id="KW-0808">Transferase</keyword>
<feature type="domain" description="Sulfotransferase" evidence="3">
    <location>
        <begin position="10"/>
        <end position="200"/>
    </location>
</feature>
<dbReference type="GO" id="GO:0008146">
    <property type="term" value="F:sulfotransferase activity"/>
    <property type="evidence" value="ECO:0007669"/>
    <property type="project" value="InterPro"/>
</dbReference>
<dbReference type="InterPro" id="IPR027417">
    <property type="entry name" value="P-loop_NTPase"/>
</dbReference>
<proteinExistence type="predicted"/>
<accession>A0A9X9X349</accession>
<dbReference type="SUPFAM" id="SSF52540">
    <property type="entry name" value="P-loop containing nucleoside triphosphate hydrolases"/>
    <property type="match status" value="1"/>
</dbReference>
<evidence type="ECO:0000256" key="1">
    <source>
        <dbReference type="ARBA" id="ARBA00022679"/>
    </source>
</evidence>
<dbReference type="PANTHER" id="PTHR10605">
    <property type="entry name" value="HEPARAN SULFATE SULFOTRANSFERASE"/>
    <property type="match status" value="1"/>
</dbReference>
<evidence type="ECO:0000313" key="4">
    <source>
        <dbReference type="EMBL" id="MBR0673828.1"/>
    </source>
</evidence>
<dbReference type="Pfam" id="PF00685">
    <property type="entry name" value="Sulfotransfer_1"/>
    <property type="match status" value="1"/>
</dbReference>
<dbReference type="EMBL" id="JAAEDM010000092">
    <property type="protein sequence ID" value="MBR0673828.1"/>
    <property type="molecule type" value="Genomic_DNA"/>
</dbReference>
<evidence type="ECO:0000256" key="2">
    <source>
        <dbReference type="ARBA" id="ARBA00023180"/>
    </source>
</evidence>
<dbReference type="Proteomes" id="UP001138751">
    <property type="component" value="Unassembled WGS sequence"/>
</dbReference>
<evidence type="ECO:0000259" key="3">
    <source>
        <dbReference type="Pfam" id="PF00685"/>
    </source>
</evidence>
<name>A0A9X9X349_9PROT</name>
<keyword evidence="2" id="KW-0325">Glycoprotein</keyword>
<organism evidence="4 5">
    <name type="scientific">Neoroseomonas soli</name>
    <dbReference type="NCBI Taxonomy" id="1081025"/>
    <lineage>
        <taxon>Bacteria</taxon>
        <taxon>Pseudomonadati</taxon>
        <taxon>Pseudomonadota</taxon>
        <taxon>Alphaproteobacteria</taxon>
        <taxon>Acetobacterales</taxon>
        <taxon>Acetobacteraceae</taxon>
        <taxon>Neoroseomonas</taxon>
    </lineage>
</organism>
<reference evidence="4" key="2">
    <citation type="journal article" date="2021" name="Syst. Appl. Microbiol.">
        <title>Roseomonas hellenica sp. nov., isolated from roots of wild-growing Alkanna tinctoria.</title>
        <authorList>
            <person name="Rat A."/>
            <person name="Naranjo H.D."/>
            <person name="Lebbe L."/>
            <person name="Cnockaert M."/>
            <person name="Krigas N."/>
            <person name="Grigoriadou K."/>
            <person name="Maloupa E."/>
            <person name="Willems A."/>
        </authorList>
    </citation>
    <scope>NUCLEOTIDE SEQUENCE</scope>
    <source>
        <strain evidence="4">LMG 31231</strain>
    </source>
</reference>